<sequence>MPQLKPNLYSFGWMIREMFQRIIHLIHKSTAAITHGDFSQHIPLIGNGDERDDVAIAINAMLDGASQQMDTVRQTSNAIAHDLRAPIARARSQLEDAALYAHTEAELRTAINHAVEQLDHVTSICDALLRIAQIEAGGRRSAFTRFDLVPALQDILELYTAVAEDRGITIETTLPATLPFHGDRAMFQQAIANVLDNAIKFSPSGGTITCFARFMPPQPHSENDGTIELTIADHGIGMMAEDMANATKRFFRAEQTRHISGSGLGLSVVQAIVHLHGGQLHLANNNPGLSVRIDTPLPHTKISKITDIHR</sequence>
<dbReference type="PANTHER" id="PTHR45436:SF8">
    <property type="entry name" value="HISTIDINE KINASE"/>
    <property type="match status" value="1"/>
</dbReference>
<dbReference type="Pfam" id="PF02518">
    <property type="entry name" value="HATPase_c"/>
    <property type="match status" value="1"/>
</dbReference>
<dbReference type="PROSITE" id="PS50109">
    <property type="entry name" value="HIS_KIN"/>
    <property type="match status" value="1"/>
</dbReference>
<evidence type="ECO:0000259" key="12">
    <source>
        <dbReference type="PROSITE" id="PS50885"/>
    </source>
</evidence>
<evidence type="ECO:0000256" key="7">
    <source>
        <dbReference type="ARBA" id="ARBA00022777"/>
    </source>
</evidence>
<dbReference type="EC" id="2.7.13.3" evidence="3"/>
<evidence type="ECO:0000256" key="6">
    <source>
        <dbReference type="ARBA" id="ARBA00022692"/>
    </source>
</evidence>
<dbReference type="InterPro" id="IPR003660">
    <property type="entry name" value="HAMP_dom"/>
</dbReference>
<dbReference type="Proteomes" id="UP000093796">
    <property type="component" value="Unassembled WGS sequence"/>
</dbReference>
<dbReference type="InterPro" id="IPR004358">
    <property type="entry name" value="Sig_transdc_His_kin-like_C"/>
</dbReference>
<evidence type="ECO:0000256" key="5">
    <source>
        <dbReference type="ARBA" id="ARBA00022679"/>
    </source>
</evidence>
<feature type="domain" description="HAMP" evidence="12">
    <location>
        <begin position="17"/>
        <end position="70"/>
    </location>
</feature>
<dbReference type="AlphaFoldDB" id="A0A1A0DJG3"/>
<evidence type="ECO:0000313" key="14">
    <source>
        <dbReference type="Proteomes" id="UP000093796"/>
    </source>
</evidence>
<dbReference type="InterPro" id="IPR003594">
    <property type="entry name" value="HATPase_dom"/>
</dbReference>
<dbReference type="GO" id="GO:0000155">
    <property type="term" value="F:phosphorelay sensor kinase activity"/>
    <property type="evidence" value="ECO:0007669"/>
    <property type="project" value="InterPro"/>
</dbReference>
<dbReference type="PROSITE" id="PS50885">
    <property type="entry name" value="HAMP"/>
    <property type="match status" value="1"/>
</dbReference>
<keyword evidence="4" id="KW-0597">Phosphoprotein</keyword>
<protein>
    <recommendedName>
        <fullName evidence="3">histidine kinase</fullName>
        <ecNumber evidence="3">2.7.13.3</ecNumber>
    </recommendedName>
</protein>
<dbReference type="Gene3D" id="1.10.287.130">
    <property type="match status" value="1"/>
</dbReference>
<keyword evidence="8" id="KW-1133">Transmembrane helix</keyword>
<dbReference type="Gene3D" id="3.30.565.10">
    <property type="entry name" value="Histidine kinase-like ATPase, C-terminal domain"/>
    <property type="match status" value="1"/>
</dbReference>
<accession>A0A1A0DJG3</accession>
<evidence type="ECO:0000256" key="8">
    <source>
        <dbReference type="ARBA" id="ARBA00022989"/>
    </source>
</evidence>
<dbReference type="PRINTS" id="PR00344">
    <property type="entry name" value="BCTRLSENSOR"/>
</dbReference>
<dbReference type="InterPro" id="IPR050428">
    <property type="entry name" value="TCS_sensor_his_kinase"/>
</dbReference>
<organism evidence="13 14">
    <name type="scientific">Acetobacter pasteurianus</name>
    <name type="common">Acetobacter turbidans</name>
    <dbReference type="NCBI Taxonomy" id="438"/>
    <lineage>
        <taxon>Bacteria</taxon>
        <taxon>Pseudomonadati</taxon>
        <taxon>Pseudomonadota</taxon>
        <taxon>Alphaproteobacteria</taxon>
        <taxon>Acetobacterales</taxon>
        <taxon>Acetobacteraceae</taxon>
        <taxon>Acetobacter</taxon>
    </lineage>
</organism>
<dbReference type="CDD" id="cd00082">
    <property type="entry name" value="HisKA"/>
    <property type="match status" value="1"/>
</dbReference>
<comment type="subcellular location">
    <subcellularLocation>
        <location evidence="2">Membrane</location>
    </subcellularLocation>
</comment>
<keyword evidence="10" id="KW-0472">Membrane</keyword>
<dbReference type="SUPFAM" id="SSF55874">
    <property type="entry name" value="ATPase domain of HSP90 chaperone/DNA topoisomerase II/histidine kinase"/>
    <property type="match status" value="1"/>
</dbReference>
<keyword evidence="7" id="KW-0418">Kinase</keyword>
<evidence type="ECO:0000256" key="2">
    <source>
        <dbReference type="ARBA" id="ARBA00004370"/>
    </source>
</evidence>
<dbReference type="PATRIC" id="fig|438.15.peg.621"/>
<dbReference type="RefSeq" id="WP_003628578.1">
    <property type="nucleotide sequence ID" value="NZ_LYUD01000045.1"/>
</dbReference>
<dbReference type="InterPro" id="IPR005467">
    <property type="entry name" value="His_kinase_dom"/>
</dbReference>
<comment type="caution">
    <text evidence="13">The sequence shown here is derived from an EMBL/GenBank/DDBJ whole genome shotgun (WGS) entry which is preliminary data.</text>
</comment>
<dbReference type="InterPro" id="IPR036890">
    <property type="entry name" value="HATPase_C_sf"/>
</dbReference>
<feature type="domain" description="Histidine kinase" evidence="11">
    <location>
        <begin position="78"/>
        <end position="299"/>
    </location>
</feature>
<dbReference type="CDD" id="cd00075">
    <property type="entry name" value="HATPase"/>
    <property type="match status" value="1"/>
</dbReference>
<evidence type="ECO:0000259" key="11">
    <source>
        <dbReference type="PROSITE" id="PS50109"/>
    </source>
</evidence>
<name>A0A1A0DJG3_ACEPA</name>
<evidence type="ECO:0000256" key="9">
    <source>
        <dbReference type="ARBA" id="ARBA00023012"/>
    </source>
</evidence>
<keyword evidence="9" id="KW-0902">Two-component regulatory system</keyword>
<gene>
    <name evidence="13" type="ORF">SRCM100623_00550</name>
</gene>
<dbReference type="EMBL" id="LYUD01000045">
    <property type="protein sequence ID" value="OAZ75125.1"/>
    <property type="molecule type" value="Genomic_DNA"/>
</dbReference>
<dbReference type="OrthoDB" id="9815202at2"/>
<evidence type="ECO:0000256" key="10">
    <source>
        <dbReference type="ARBA" id="ARBA00023136"/>
    </source>
</evidence>
<dbReference type="GO" id="GO:0005886">
    <property type="term" value="C:plasma membrane"/>
    <property type="evidence" value="ECO:0007669"/>
    <property type="project" value="TreeGrafter"/>
</dbReference>
<evidence type="ECO:0000313" key="13">
    <source>
        <dbReference type="EMBL" id="OAZ75125.1"/>
    </source>
</evidence>
<comment type="catalytic activity">
    <reaction evidence="1">
        <text>ATP + protein L-histidine = ADP + protein N-phospho-L-histidine.</text>
        <dbReference type="EC" id="2.7.13.3"/>
    </reaction>
</comment>
<dbReference type="InterPro" id="IPR036097">
    <property type="entry name" value="HisK_dim/P_sf"/>
</dbReference>
<proteinExistence type="predicted"/>
<dbReference type="PANTHER" id="PTHR45436">
    <property type="entry name" value="SENSOR HISTIDINE KINASE YKOH"/>
    <property type="match status" value="1"/>
</dbReference>
<dbReference type="SUPFAM" id="SSF47384">
    <property type="entry name" value="Homodimeric domain of signal transducing histidine kinase"/>
    <property type="match status" value="1"/>
</dbReference>
<dbReference type="SMART" id="SM00304">
    <property type="entry name" value="HAMP"/>
    <property type="match status" value="1"/>
</dbReference>
<evidence type="ECO:0000256" key="4">
    <source>
        <dbReference type="ARBA" id="ARBA00022553"/>
    </source>
</evidence>
<dbReference type="InterPro" id="IPR003661">
    <property type="entry name" value="HisK_dim/P_dom"/>
</dbReference>
<keyword evidence="6" id="KW-0812">Transmembrane</keyword>
<keyword evidence="5 13" id="KW-0808">Transferase</keyword>
<evidence type="ECO:0000256" key="3">
    <source>
        <dbReference type="ARBA" id="ARBA00012438"/>
    </source>
</evidence>
<evidence type="ECO:0000256" key="1">
    <source>
        <dbReference type="ARBA" id="ARBA00000085"/>
    </source>
</evidence>
<reference evidence="13 14" key="1">
    <citation type="submission" date="2016-05" db="EMBL/GenBank/DDBJ databases">
        <title>Genome sequencing of Acetobacter pasteurianus strain SRCM100623.</title>
        <authorList>
            <person name="Song Y.R."/>
        </authorList>
    </citation>
    <scope>NUCLEOTIDE SEQUENCE [LARGE SCALE GENOMIC DNA]</scope>
    <source>
        <strain evidence="13 14">SRCM100623</strain>
    </source>
</reference>
<dbReference type="SMART" id="SM00387">
    <property type="entry name" value="HATPase_c"/>
    <property type="match status" value="1"/>
</dbReference>